<evidence type="ECO:0000313" key="2">
    <source>
        <dbReference type="EMBL" id="KAF6756915.1"/>
    </source>
</evidence>
<dbReference type="OrthoDB" id="2687259at2759"/>
<keyword evidence="3" id="KW-1185">Reference proteome</keyword>
<reference evidence="2 3" key="1">
    <citation type="submission" date="2020-07" db="EMBL/GenBank/DDBJ databases">
        <title>Comparative genomics of pyrophilous fungi reveals a link between fire events and developmental genes.</title>
        <authorList>
            <consortium name="DOE Joint Genome Institute"/>
            <person name="Steindorff A.S."/>
            <person name="Carver A."/>
            <person name="Calhoun S."/>
            <person name="Stillman K."/>
            <person name="Liu H."/>
            <person name="Lipzen A."/>
            <person name="Pangilinan J."/>
            <person name="Labutti K."/>
            <person name="Bruns T.D."/>
            <person name="Grigoriev I.V."/>
        </authorList>
    </citation>
    <scope>NUCLEOTIDE SEQUENCE [LARGE SCALE GENOMIC DNA]</scope>
    <source>
        <strain evidence="2 3">CBS 144469</strain>
    </source>
</reference>
<dbReference type="InterPro" id="IPR041078">
    <property type="entry name" value="Plavaka"/>
</dbReference>
<evidence type="ECO:0000256" key="1">
    <source>
        <dbReference type="SAM" id="MobiDB-lite"/>
    </source>
</evidence>
<comment type="caution">
    <text evidence="2">The sequence shown here is derived from an EMBL/GenBank/DDBJ whole genome shotgun (WGS) entry which is preliminary data.</text>
</comment>
<gene>
    <name evidence="2" type="ORF">DFP72DRAFT_1066293</name>
</gene>
<feature type="compositionally biased region" description="Basic and acidic residues" evidence="1">
    <location>
        <begin position="842"/>
        <end position="860"/>
    </location>
</feature>
<dbReference type="EMBL" id="JACGCI010000024">
    <property type="protein sequence ID" value="KAF6756915.1"/>
    <property type="molecule type" value="Genomic_DNA"/>
</dbReference>
<feature type="region of interest" description="Disordered" evidence="1">
    <location>
        <begin position="1253"/>
        <end position="1319"/>
    </location>
</feature>
<accession>A0A8H6I0Z0</accession>
<proteinExistence type="predicted"/>
<feature type="region of interest" description="Disordered" evidence="1">
    <location>
        <begin position="842"/>
        <end position="874"/>
    </location>
</feature>
<evidence type="ECO:0000313" key="3">
    <source>
        <dbReference type="Proteomes" id="UP000521943"/>
    </source>
</evidence>
<dbReference type="Pfam" id="PF18759">
    <property type="entry name" value="Plavaka"/>
    <property type="match status" value="1"/>
</dbReference>
<name>A0A8H6I0Z0_9AGAR</name>
<organism evidence="2 3">
    <name type="scientific">Ephemerocybe angulata</name>
    <dbReference type="NCBI Taxonomy" id="980116"/>
    <lineage>
        <taxon>Eukaryota</taxon>
        <taxon>Fungi</taxon>
        <taxon>Dikarya</taxon>
        <taxon>Basidiomycota</taxon>
        <taxon>Agaricomycotina</taxon>
        <taxon>Agaricomycetes</taxon>
        <taxon>Agaricomycetidae</taxon>
        <taxon>Agaricales</taxon>
        <taxon>Agaricineae</taxon>
        <taxon>Psathyrellaceae</taxon>
        <taxon>Ephemerocybe</taxon>
    </lineage>
</organism>
<protein>
    <submittedName>
        <fullName evidence="2">Uncharacterized protein</fullName>
    </submittedName>
</protein>
<feature type="region of interest" description="Disordered" evidence="1">
    <location>
        <begin position="235"/>
        <end position="257"/>
    </location>
</feature>
<dbReference type="Proteomes" id="UP000521943">
    <property type="component" value="Unassembled WGS sequence"/>
</dbReference>
<sequence>MDIQEEWSQACICRKIFYQPNSYSNHINSCKIYRSQVGSALEGGKARFQARRARQKRGNEALNSWYGEDDLDVDLAISPVSGVGLPVATTSNPTSPLADLSIQPSGGLLDQVSHIAPPPAVVVQDQAIIQLGTELGPRIPRPTPKYRDFEMTSPYPFNIPHYIPPDSPSSESEETLHRRLDKTPAEQRLTILDDDGWRETLKNEFHLYKRYWTLEDSPHDPDYYYVLDQDLHDAASERTPSPGSIYRSSLAEDNPDTSVTEAQVETGASLPGEKDALYPFPNLSSFRLGEWFWDDRLEKSQNSFSKLIDIISDEDFSPQEVRLANWKKINAVLGGSVDDDGEGGNLWEGDGSSWRTTSVTITIPFNSTSLSPGSAPYSVPGFRFRPLVPVLLEKLRSAGQDQLFHVVPSDLRWQPRPAEDVRVYGEMYHSPAFLEAYREVQQLPPEETDDKLPRYVLGLSFASDETTLSVIGNTKAWPLYLAFGNDSKQRRGKPSLQLFEEVAYFQEIPDQFAEWYTEKTGKKNVSKVLSSHLKREFFHAQWKALLDDDFVHAYKHGLVAKGFDGETRRFYPRILTYSADYPEKTLLVGVRKIGDFPCFRCLVPVTELDRLGTVADRTLRSEKRSDLLRVKNVAKARRLIFKKPFYAVNTKLVEDLLKPYSIVPSQNAFSDRLSAAGLEVYSLPAIDILHEFELGPWRDLFIHLLRVLNVVGTADSLHVILNSRFRQTPTFGKDTIRRFRRNVSDLKQMAARDYEDILQCCLPVFEGLFPGEHDARIQDLLFIMAHWHSLAKLRMHTDYTLDLLDSWTMILGDASRDFVATTCAAIKTCELKKEYEARKRRQAKAEAKTGKESGKPEGRGEAGSTVAPLANAPSDSRRLKTWNIQTPKFHSLGDVVGYIRQFGTTDSYSTQQSERFHRFSKARYRRTNKKNVVHQLSVIQARQARIRKMRKRLASAPEDSPDSTNIDLSAPYFVGKTQNSPVRLSHFLRVNADDLATKGFIHKLKRHLVPRVLAKLLEEARTSPDSYSTSVIAALEDLSKSSSDATADHLYFHSESIYRHHILQIHYNTYDCRRGVDILSPGTSRRDFMCMAAQNADGFQLDQNQFPGFVYGRLLGVFHVNVIYLGPGMLDHRKRRFDFMWVRWFVDAPGQQGGNGWSAKRLDRLSLAPLTHQDACSFLDPSDVIRGAHLIPRYALGSIHQPDGPGRISSKFAQNHRDMVMRFHWGLAVGHAYGTRTDEQDPTSRMDVDQIVDADDHPNQGSAGSDSVDLEVWKTDSEDSAYDAGENSESTFDSDTDGFRSDGSRESESSYGAGSDIYT</sequence>
<feature type="compositionally biased region" description="Basic and acidic residues" evidence="1">
    <location>
        <begin position="1297"/>
        <end position="1308"/>
    </location>
</feature>